<feature type="compositionally biased region" description="Low complexity" evidence="1">
    <location>
        <begin position="137"/>
        <end position="147"/>
    </location>
</feature>
<evidence type="ECO:0000313" key="4">
    <source>
        <dbReference type="Proteomes" id="UP000812844"/>
    </source>
</evidence>
<evidence type="ECO:0000313" key="3">
    <source>
        <dbReference type="EMBL" id="MBW3083645.1"/>
    </source>
</evidence>
<proteinExistence type="predicted"/>
<comment type="caution">
    <text evidence="3">The sequence shown here is derived from an EMBL/GenBank/DDBJ whole genome shotgun (WGS) entry which is preliminary data.</text>
</comment>
<dbReference type="PANTHER" id="PTHR43252:SF7">
    <property type="entry name" value="TRANSCRIPTIONAL REGULATOR YQJI"/>
    <property type="match status" value="1"/>
</dbReference>
<organism evidence="3 4">
    <name type="scientific">Bifidobacterium phasiani</name>
    <dbReference type="NCBI Taxonomy" id="2834431"/>
    <lineage>
        <taxon>Bacteria</taxon>
        <taxon>Bacillati</taxon>
        <taxon>Actinomycetota</taxon>
        <taxon>Actinomycetes</taxon>
        <taxon>Bifidobacteriales</taxon>
        <taxon>Bifidobacteriaceae</taxon>
        <taxon>Bifidobacterium</taxon>
    </lineage>
</organism>
<dbReference type="PANTHER" id="PTHR43252">
    <property type="entry name" value="TRANSCRIPTIONAL REGULATOR YQJI"/>
    <property type="match status" value="1"/>
</dbReference>
<evidence type="ECO:0000259" key="2">
    <source>
        <dbReference type="Pfam" id="PF03551"/>
    </source>
</evidence>
<name>A0ABS6WBU5_9BIFI</name>
<dbReference type="InterPro" id="IPR005149">
    <property type="entry name" value="Tscrpt_reg_PadR_N"/>
</dbReference>
<accession>A0ABS6WBU5</accession>
<keyword evidence="4" id="KW-1185">Reference proteome</keyword>
<sequence length="204" mass="22988">MNAPVFAHGQMRLYLLMLLADSPKHGYELMTAIEQRFNGTYVPSAGTIYPRLAKLAEDGLIAKRTVGRKTVYEITDAGRAELRARRDETERIERTIDTSVRRLADDLRADMRRSMAALRADMTADERDIARARRSARPAPRAADEASGPLREGQRVVERYGRELREALRAADAAGSLDDAAVDALREGLDRLARTLRDRTRRPR</sequence>
<dbReference type="RefSeq" id="WP_219083046.1">
    <property type="nucleotide sequence ID" value="NZ_JAHBBD010000030.1"/>
</dbReference>
<dbReference type="Pfam" id="PF03551">
    <property type="entry name" value="PadR"/>
    <property type="match status" value="1"/>
</dbReference>
<evidence type="ECO:0000256" key="1">
    <source>
        <dbReference type="SAM" id="MobiDB-lite"/>
    </source>
</evidence>
<feature type="domain" description="Transcription regulator PadR N-terminal" evidence="2">
    <location>
        <begin position="15"/>
        <end position="83"/>
    </location>
</feature>
<dbReference type="Proteomes" id="UP000812844">
    <property type="component" value="Unassembled WGS sequence"/>
</dbReference>
<feature type="region of interest" description="Disordered" evidence="1">
    <location>
        <begin position="129"/>
        <end position="154"/>
    </location>
</feature>
<reference evidence="3 4" key="1">
    <citation type="submission" date="2021-05" db="EMBL/GenBank/DDBJ databases">
        <title>Phylogenetic classification of ten novel species belonging to the genus Bifidobacterium comprising B. colchicus sp. nov., B. abeli sp. nov., B. bicoloris sp. nov., B. guerezis sp. nov., B. rosaliae sp. nov., B. santillanensis sp. nov., B. argentati sp. nov., B. amazzoni sp. nov., B. pluviali sp. nov., and B. pinnaculum sp. nov.</title>
        <authorList>
            <person name="Lugli G.A."/>
            <person name="Ruiz Garcia L."/>
            <person name="Margolles A."/>
            <person name="Ventura M."/>
        </authorList>
    </citation>
    <scope>NUCLEOTIDE SEQUENCE [LARGE SCALE GENOMIC DNA]</scope>
    <source>
        <strain evidence="3 4">6T3</strain>
    </source>
</reference>
<protein>
    <submittedName>
        <fullName evidence="3">PadR family transcriptional regulator</fullName>
    </submittedName>
</protein>
<gene>
    <name evidence="3" type="ORF">KIH73_09840</name>
</gene>
<dbReference type="EMBL" id="JAHBBD010000030">
    <property type="protein sequence ID" value="MBW3083645.1"/>
    <property type="molecule type" value="Genomic_DNA"/>
</dbReference>